<dbReference type="Proteomes" id="UP000184073">
    <property type="component" value="Unassembled WGS sequence"/>
</dbReference>
<sequence>MNFFFLLLQKLDIARKPHSSLFLPFSFFLFSSFGPVPRIAFQCFCSLSLPQYTRASIPLIHPSATERPSPQS</sequence>
<dbReference type="AlphaFoldDB" id="A0A1L9PY14"/>
<name>A0A1L9PY14_ASPVE</name>
<protein>
    <submittedName>
        <fullName evidence="1">Uncharacterized protein</fullName>
    </submittedName>
</protein>
<gene>
    <name evidence="1" type="ORF">ASPVEDRAFT_324104</name>
</gene>
<proteinExistence type="predicted"/>
<dbReference type="RefSeq" id="XP_040672176.1">
    <property type="nucleotide sequence ID" value="XM_040810603.1"/>
</dbReference>
<evidence type="ECO:0000313" key="2">
    <source>
        <dbReference type="Proteomes" id="UP000184073"/>
    </source>
</evidence>
<reference evidence="2" key="1">
    <citation type="journal article" date="2017" name="Genome Biol.">
        <title>Comparative genomics reveals high biological diversity and specific adaptations in the industrially and medically important fungal genus Aspergillus.</title>
        <authorList>
            <person name="de Vries R.P."/>
            <person name="Riley R."/>
            <person name="Wiebenga A."/>
            <person name="Aguilar-Osorio G."/>
            <person name="Amillis S."/>
            <person name="Uchima C.A."/>
            <person name="Anderluh G."/>
            <person name="Asadollahi M."/>
            <person name="Askin M."/>
            <person name="Barry K."/>
            <person name="Battaglia E."/>
            <person name="Bayram O."/>
            <person name="Benocci T."/>
            <person name="Braus-Stromeyer S.A."/>
            <person name="Caldana C."/>
            <person name="Canovas D."/>
            <person name="Cerqueira G.C."/>
            <person name="Chen F."/>
            <person name="Chen W."/>
            <person name="Choi C."/>
            <person name="Clum A."/>
            <person name="Dos Santos R.A."/>
            <person name="Damasio A.R."/>
            <person name="Diallinas G."/>
            <person name="Emri T."/>
            <person name="Fekete E."/>
            <person name="Flipphi M."/>
            <person name="Freyberg S."/>
            <person name="Gallo A."/>
            <person name="Gournas C."/>
            <person name="Habgood R."/>
            <person name="Hainaut M."/>
            <person name="Harispe M.L."/>
            <person name="Henrissat B."/>
            <person name="Hilden K.S."/>
            <person name="Hope R."/>
            <person name="Hossain A."/>
            <person name="Karabika E."/>
            <person name="Karaffa L."/>
            <person name="Karanyi Z."/>
            <person name="Krasevec N."/>
            <person name="Kuo A."/>
            <person name="Kusch H."/>
            <person name="LaButti K."/>
            <person name="Lagendijk E.L."/>
            <person name="Lapidus A."/>
            <person name="Levasseur A."/>
            <person name="Lindquist E."/>
            <person name="Lipzen A."/>
            <person name="Logrieco A.F."/>
            <person name="MacCabe A."/>
            <person name="Maekelae M.R."/>
            <person name="Malavazi I."/>
            <person name="Melin P."/>
            <person name="Meyer V."/>
            <person name="Mielnichuk N."/>
            <person name="Miskei M."/>
            <person name="Molnar A.P."/>
            <person name="Mule G."/>
            <person name="Ngan C.Y."/>
            <person name="Orejas M."/>
            <person name="Orosz E."/>
            <person name="Ouedraogo J.P."/>
            <person name="Overkamp K.M."/>
            <person name="Park H.-S."/>
            <person name="Perrone G."/>
            <person name="Piumi F."/>
            <person name="Punt P.J."/>
            <person name="Ram A.F."/>
            <person name="Ramon A."/>
            <person name="Rauscher S."/>
            <person name="Record E."/>
            <person name="Riano-Pachon D.M."/>
            <person name="Robert V."/>
            <person name="Roehrig J."/>
            <person name="Ruller R."/>
            <person name="Salamov A."/>
            <person name="Salih N.S."/>
            <person name="Samson R.A."/>
            <person name="Sandor E."/>
            <person name="Sanguinetti M."/>
            <person name="Schuetze T."/>
            <person name="Sepcic K."/>
            <person name="Shelest E."/>
            <person name="Sherlock G."/>
            <person name="Sophianopoulou V."/>
            <person name="Squina F.M."/>
            <person name="Sun H."/>
            <person name="Susca A."/>
            <person name="Todd R.B."/>
            <person name="Tsang A."/>
            <person name="Unkles S.E."/>
            <person name="van de Wiele N."/>
            <person name="van Rossen-Uffink D."/>
            <person name="Oliveira J.V."/>
            <person name="Vesth T.C."/>
            <person name="Visser J."/>
            <person name="Yu J.-H."/>
            <person name="Zhou M."/>
            <person name="Andersen M.R."/>
            <person name="Archer D.B."/>
            <person name="Baker S.E."/>
            <person name="Benoit I."/>
            <person name="Brakhage A.A."/>
            <person name="Braus G.H."/>
            <person name="Fischer R."/>
            <person name="Frisvad J.C."/>
            <person name="Goldman G.H."/>
            <person name="Houbraken J."/>
            <person name="Oakley B."/>
            <person name="Pocsi I."/>
            <person name="Scazzocchio C."/>
            <person name="Seiboth B."/>
            <person name="vanKuyk P.A."/>
            <person name="Wortman J."/>
            <person name="Dyer P.S."/>
            <person name="Grigoriev I.V."/>
        </authorList>
    </citation>
    <scope>NUCLEOTIDE SEQUENCE [LARGE SCALE GENOMIC DNA]</scope>
    <source>
        <strain evidence="2">CBS 583.65</strain>
    </source>
</reference>
<evidence type="ECO:0000313" key="1">
    <source>
        <dbReference type="EMBL" id="OJJ06414.1"/>
    </source>
</evidence>
<accession>A0A1L9PY14</accession>
<dbReference type="EMBL" id="KV878134">
    <property type="protein sequence ID" value="OJJ06414.1"/>
    <property type="molecule type" value="Genomic_DNA"/>
</dbReference>
<keyword evidence="2" id="KW-1185">Reference proteome</keyword>
<dbReference type="GeneID" id="63726114"/>
<organism evidence="1 2">
    <name type="scientific">Aspergillus versicolor CBS 583.65</name>
    <dbReference type="NCBI Taxonomy" id="1036611"/>
    <lineage>
        <taxon>Eukaryota</taxon>
        <taxon>Fungi</taxon>
        <taxon>Dikarya</taxon>
        <taxon>Ascomycota</taxon>
        <taxon>Pezizomycotina</taxon>
        <taxon>Eurotiomycetes</taxon>
        <taxon>Eurotiomycetidae</taxon>
        <taxon>Eurotiales</taxon>
        <taxon>Aspergillaceae</taxon>
        <taxon>Aspergillus</taxon>
        <taxon>Aspergillus subgen. Nidulantes</taxon>
    </lineage>
</organism>
<dbReference type="VEuPathDB" id="FungiDB:ASPVEDRAFT_324104"/>